<dbReference type="EMBL" id="AYSL01000007">
    <property type="protein sequence ID" value="KTF08394.1"/>
    <property type="molecule type" value="Genomic_DNA"/>
</dbReference>
<keyword evidence="1" id="KW-0067">ATP-binding</keyword>
<reference evidence="1" key="1">
    <citation type="submission" date="2013-11" db="EMBL/GenBank/DDBJ databases">
        <title>Microbial diversity, functional groups and degradation webs in Northern and Southern Mediterranean and Red Sea marine crude oil polluted sites.</title>
        <authorList>
            <person name="Daffonchio D."/>
            <person name="Mapelli F."/>
            <person name="Ferrer M."/>
            <person name="Richter M."/>
            <person name="Cherif A."/>
            <person name="Malkawi H.I."/>
            <person name="Yakimov M.M."/>
            <person name="Abdel-Fattah Y.R."/>
            <person name="Blaghen M."/>
            <person name="Golyshin P.N."/>
            <person name="Kalogerakis N."/>
            <person name="Boon N."/>
            <person name="Magagnini M."/>
            <person name="Fava F."/>
        </authorList>
    </citation>
    <scope>NUCLEOTIDE SEQUENCE</scope>
</reference>
<keyword evidence="1" id="KW-0547">Nucleotide-binding</keyword>
<accession>A0A1B6NYD8</accession>
<dbReference type="AlphaFoldDB" id="A0A1B6NYD8"/>
<protein>
    <submittedName>
        <fullName evidence="1">OB-fold tRNA/helicase-type nucleic acid binding protein</fullName>
    </submittedName>
</protein>
<dbReference type="GO" id="GO:0004386">
    <property type="term" value="F:helicase activity"/>
    <property type="evidence" value="ECO:0007669"/>
    <property type="project" value="UniProtKB-KW"/>
</dbReference>
<sequence length="123" mass="14401">MFKKLTVIMSVVLFGSTLLYAAEPKIEAFKAPFHVGKTVMACGTLAETKHLSNRHYLNLDKKYPNQSLTVLVWNKDYRWFEDRFGKIDGFVGRRFCARGKIEEYKNNMQMQVTNPQFLRLMDK</sequence>
<keyword evidence="1" id="KW-0378">Hydrolase</keyword>
<proteinExistence type="predicted"/>
<keyword evidence="1" id="KW-0347">Helicase</keyword>
<gene>
    <name evidence="1" type="ORF">MGSAQ_000107</name>
</gene>
<comment type="caution">
    <text evidence="1">The sequence shown here is derived from an EMBL/GenBank/DDBJ whole genome shotgun (WGS) entry which is preliminary data.</text>
</comment>
<organism evidence="1">
    <name type="scientific">marine sediment metagenome</name>
    <dbReference type="NCBI Taxonomy" id="412755"/>
    <lineage>
        <taxon>unclassified sequences</taxon>
        <taxon>metagenomes</taxon>
        <taxon>ecological metagenomes</taxon>
    </lineage>
</organism>
<evidence type="ECO:0000313" key="1">
    <source>
        <dbReference type="EMBL" id="KTF08394.1"/>
    </source>
</evidence>
<name>A0A1B6NYD8_9ZZZZ</name>